<keyword evidence="6 11" id="KW-0812">Transmembrane</keyword>
<dbReference type="PROSITE" id="PS50109">
    <property type="entry name" value="HIS_KIN"/>
    <property type="match status" value="1"/>
</dbReference>
<reference evidence="14 15" key="1">
    <citation type="submission" date="2017-06" db="EMBL/GenBank/DDBJ databases">
        <title>Genome sequencing of cyanobaciteial culture collection at National Institute for Environmental Studies (NIES).</title>
        <authorList>
            <person name="Hirose Y."/>
            <person name="Shimura Y."/>
            <person name="Fujisawa T."/>
            <person name="Nakamura Y."/>
            <person name="Kawachi M."/>
        </authorList>
    </citation>
    <scope>NUCLEOTIDE SEQUENCE [LARGE SCALE GENOMIC DNA]</scope>
    <source>
        <strain evidence="14 15">NIES-23</strain>
    </source>
</reference>
<dbReference type="FunFam" id="1.10.287.130:FF:000001">
    <property type="entry name" value="Two-component sensor histidine kinase"/>
    <property type="match status" value="1"/>
</dbReference>
<dbReference type="Gene3D" id="1.10.287.130">
    <property type="match status" value="1"/>
</dbReference>
<dbReference type="PROSITE" id="PS50885">
    <property type="entry name" value="HAMP"/>
    <property type="match status" value="1"/>
</dbReference>
<dbReference type="CDD" id="cd06225">
    <property type="entry name" value="HAMP"/>
    <property type="match status" value="1"/>
</dbReference>
<evidence type="ECO:0000256" key="4">
    <source>
        <dbReference type="ARBA" id="ARBA00022553"/>
    </source>
</evidence>
<evidence type="ECO:0000256" key="3">
    <source>
        <dbReference type="ARBA" id="ARBA00012438"/>
    </source>
</evidence>
<dbReference type="SUPFAM" id="SSF158472">
    <property type="entry name" value="HAMP domain-like"/>
    <property type="match status" value="1"/>
</dbReference>
<dbReference type="SUPFAM" id="SSF55874">
    <property type="entry name" value="ATPase domain of HSP90 chaperone/DNA topoisomerase II/histidine kinase"/>
    <property type="match status" value="1"/>
</dbReference>
<evidence type="ECO:0000256" key="6">
    <source>
        <dbReference type="ARBA" id="ARBA00022692"/>
    </source>
</evidence>
<dbReference type="InterPro" id="IPR005467">
    <property type="entry name" value="His_kinase_dom"/>
</dbReference>
<accession>A0A1Z4KPB7</accession>
<dbReference type="InterPro" id="IPR036097">
    <property type="entry name" value="HisK_dim/P_sf"/>
</dbReference>
<dbReference type="EC" id="2.7.13.3" evidence="3"/>
<evidence type="ECO:0000259" key="12">
    <source>
        <dbReference type="PROSITE" id="PS50109"/>
    </source>
</evidence>
<dbReference type="GO" id="GO:0000155">
    <property type="term" value="F:phosphorelay sensor kinase activity"/>
    <property type="evidence" value="ECO:0007669"/>
    <property type="project" value="InterPro"/>
</dbReference>
<gene>
    <name evidence="14" type="ORF">NIES23_35950</name>
</gene>
<evidence type="ECO:0000256" key="8">
    <source>
        <dbReference type="ARBA" id="ARBA00022989"/>
    </source>
</evidence>
<evidence type="ECO:0000256" key="11">
    <source>
        <dbReference type="SAM" id="Phobius"/>
    </source>
</evidence>
<keyword evidence="7 14" id="KW-0418">Kinase</keyword>
<evidence type="ECO:0000256" key="10">
    <source>
        <dbReference type="ARBA" id="ARBA00023136"/>
    </source>
</evidence>
<dbReference type="Gene3D" id="3.30.565.10">
    <property type="entry name" value="Histidine kinase-like ATPase, C-terminal domain"/>
    <property type="match status" value="1"/>
</dbReference>
<dbReference type="PRINTS" id="PR00344">
    <property type="entry name" value="BCTRLSENSOR"/>
</dbReference>
<evidence type="ECO:0000313" key="15">
    <source>
        <dbReference type="Proteomes" id="UP000217507"/>
    </source>
</evidence>
<organism evidence="14 15">
    <name type="scientific">Trichormus variabilis NIES-23</name>
    <dbReference type="NCBI Taxonomy" id="1973479"/>
    <lineage>
        <taxon>Bacteria</taxon>
        <taxon>Bacillati</taxon>
        <taxon>Cyanobacteriota</taxon>
        <taxon>Cyanophyceae</taxon>
        <taxon>Nostocales</taxon>
        <taxon>Nostocaceae</taxon>
        <taxon>Trichormus</taxon>
    </lineage>
</organism>
<feature type="transmembrane region" description="Helical" evidence="11">
    <location>
        <begin position="237"/>
        <end position="258"/>
    </location>
</feature>
<keyword evidence="4" id="KW-0597">Phosphoprotein</keyword>
<dbReference type="InterPro" id="IPR004358">
    <property type="entry name" value="Sig_transdc_His_kin-like_C"/>
</dbReference>
<dbReference type="SUPFAM" id="SSF47384">
    <property type="entry name" value="Homodimeric domain of signal transducing histidine kinase"/>
    <property type="match status" value="1"/>
</dbReference>
<name>A0A1Z4KPB7_ANAVA</name>
<dbReference type="InterPro" id="IPR036890">
    <property type="entry name" value="HATPase_C_sf"/>
</dbReference>
<keyword evidence="5" id="KW-0808">Transferase</keyword>
<dbReference type="EMBL" id="AP018216">
    <property type="protein sequence ID" value="BAY70787.1"/>
    <property type="molecule type" value="Genomic_DNA"/>
</dbReference>
<dbReference type="Proteomes" id="UP000217507">
    <property type="component" value="Chromosome"/>
</dbReference>
<evidence type="ECO:0000256" key="9">
    <source>
        <dbReference type="ARBA" id="ARBA00023012"/>
    </source>
</evidence>
<dbReference type="SMART" id="SM00304">
    <property type="entry name" value="HAMP"/>
    <property type="match status" value="1"/>
</dbReference>
<evidence type="ECO:0000256" key="1">
    <source>
        <dbReference type="ARBA" id="ARBA00000085"/>
    </source>
</evidence>
<dbReference type="SMART" id="SM00387">
    <property type="entry name" value="HATPase_c"/>
    <property type="match status" value="1"/>
</dbReference>
<dbReference type="InterPro" id="IPR003660">
    <property type="entry name" value="HAMP_dom"/>
</dbReference>
<evidence type="ECO:0000256" key="7">
    <source>
        <dbReference type="ARBA" id="ARBA00022777"/>
    </source>
</evidence>
<dbReference type="InterPro" id="IPR050428">
    <property type="entry name" value="TCS_sensor_his_kinase"/>
</dbReference>
<feature type="transmembrane region" description="Helical" evidence="11">
    <location>
        <begin position="49"/>
        <end position="68"/>
    </location>
</feature>
<dbReference type="CDD" id="cd00082">
    <property type="entry name" value="HisKA"/>
    <property type="match status" value="1"/>
</dbReference>
<dbReference type="InterPro" id="IPR003594">
    <property type="entry name" value="HATPase_dom"/>
</dbReference>
<dbReference type="PANTHER" id="PTHR45436:SF5">
    <property type="entry name" value="SENSOR HISTIDINE KINASE TRCS"/>
    <property type="match status" value="1"/>
</dbReference>
<sequence length="537" mass="60925">MGQQAKKEKSQVILFHPDTQKSVKNQQNTIAGTFLKHRRGFFWSTRTRILSWYGIILFFIFLVFIPTIRQALYARVNQRVNEEAIEKIEIFEQLLGTSNIPKHQLDEESIEAIDKLKQTDNRLLKPPTTKQQLREFFDAFLGNQLPEDDTFLIALMDEKFYKSSPRARPKEMDRDAKLIRDWAKLTQPKQEEVVIPNSQVDSIVYLARPVEIQGEIMGVIVIAHTTAGERGEVLETLAVIVQVSTFVLIFALVLAWLASGKILAPLRLLTQTARKISETDLNQRITIDGNGELAELGTTFNDMMDRLQNAFISQRNFINDAGHELRTPITIIRGHLELMGNDPKEIQETLTIVIDELERMNRFVNDLMLLAKAERPDFLLLETFDVCTFTEELFAKVKGLGDRVWQLEAVARGKIVGDRQRLTQAVMNLAQNATQHTNNTDTIALGSMIHRDKISFWVRDTGTGIASADQYRIFQRFARATNSRRLSEGAGLGLSIVQAIAEAHKGRVTLQSELGEGSVFTIILPLEPPQEATFIQN</sequence>
<protein>
    <recommendedName>
        <fullName evidence="3">histidine kinase</fullName>
        <ecNumber evidence="3">2.7.13.3</ecNumber>
    </recommendedName>
</protein>
<comment type="subcellular location">
    <subcellularLocation>
        <location evidence="2">Membrane</location>
    </subcellularLocation>
</comment>
<dbReference type="Pfam" id="PF02518">
    <property type="entry name" value="HATPase_c"/>
    <property type="match status" value="1"/>
</dbReference>
<dbReference type="Pfam" id="PF00672">
    <property type="entry name" value="HAMP"/>
    <property type="match status" value="1"/>
</dbReference>
<proteinExistence type="predicted"/>
<comment type="catalytic activity">
    <reaction evidence="1">
        <text>ATP + protein L-histidine = ADP + protein N-phospho-L-histidine.</text>
        <dbReference type="EC" id="2.7.13.3"/>
    </reaction>
</comment>
<dbReference type="Gene3D" id="6.10.340.10">
    <property type="match status" value="1"/>
</dbReference>
<evidence type="ECO:0000313" key="14">
    <source>
        <dbReference type="EMBL" id="BAY70787.1"/>
    </source>
</evidence>
<evidence type="ECO:0000259" key="13">
    <source>
        <dbReference type="PROSITE" id="PS50885"/>
    </source>
</evidence>
<feature type="domain" description="Histidine kinase" evidence="12">
    <location>
        <begin position="320"/>
        <end position="528"/>
    </location>
</feature>
<keyword evidence="10 11" id="KW-0472">Membrane</keyword>
<dbReference type="SMART" id="SM00388">
    <property type="entry name" value="HisKA"/>
    <property type="match status" value="1"/>
</dbReference>
<dbReference type="GO" id="GO:0005886">
    <property type="term" value="C:plasma membrane"/>
    <property type="evidence" value="ECO:0007669"/>
    <property type="project" value="TreeGrafter"/>
</dbReference>
<dbReference type="AlphaFoldDB" id="A0A1Z4KPB7"/>
<dbReference type="Pfam" id="PF00512">
    <property type="entry name" value="HisKA"/>
    <property type="match status" value="1"/>
</dbReference>
<keyword evidence="9" id="KW-0902">Two-component regulatory system</keyword>
<evidence type="ECO:0000256" key="2">
    <source>
        <dbReference type="ARBA" id="ARBA00004370"/>
    </source>
</evidence>
<dbReference type="PANTHER" id="PTHR45436">
    <property type="entry name" value="SENSOR HISTIDINE KINASE YKOH"/>
    <property type="match status" value="1"/>
</dbReference>
<keyword evidence="8 11" id="KW-1133">Transmembrane helix</keyword>
<evidence type="ECO:0000256" key="5">
    <source>
        <dbReference type="ARBA" id="ARBA00022679"/>
    </source>
</evidence>
<dbReference type="InterPro" id="IPR003661">
    <property type="entry name" value="HisK_dim/P_dom"/>
</dbReference>
<feature type="domain" description="HAMP" evidence="13">
    <location>
        <begin position="260"/>
        <end position="312"/>
    </location>
</feature>